<protein>
    <recommendedName>
        <fullName evidence="4">Hemolysin type calcium-binding protein</fullName>
    </recommendedName>
</protein>
<name>A0A542UDG9_9ACTN</name>
<sequence>MKIVSSTLKRAVGPALVAGLLVTSAATPAAAQTPPGSTVFRLFGSLAVLQARAGVANNVTATVDPVTHHLYVTDSTGLAVGPGCTRLSPNTADCGVATSFAAQLGDGNDKFDGSAAPINTTVDAGTGIDMVTTGAGNDTVGVQDNAPGDFVDCGSRPPTGDSDTVYRDNGDVVVNCERVF</sequence>
<dbReference type="EMBL" id="VFNX01000001">
    <property type="protein sequence ID" value="TQK97108.1"/>
    <property type="molecule type" value="Genomic_DNA"/>
</dbReference>
<evidence type="ECO:0000313" key="3">
    <source>
        <dbReference type="Proteomes" id="UP000318103"/>
    </source>
</evidence>
<dbReference type="AlphaFoldDB" id="A0A542UDG9"/>
<reference evidence="2 3" key="1">
    <citation type="submission" date="2019-06" db="EMBL/GenBank/DDBJ databases">
        <title>Sequencing the genomes of 1000 actinobacteria strains.</title>
        <authorList>
            <person name="Klenk H.-P."/>
        </authorList>
    </citation>
    <scope>NUCLEOTIDE SEQUENCE [LARGE SCALE GENOMIC DNA]</scope>
    <source>
        <strain evidence="2 3">DSM 41929</strain>
    </source>
</reference>
<keyword evidence="1" id="KW-0732">Signal</keyword>
<evidence type="ECO:0000313" key="2">
    <source>
        <dbReference type="EMBL" id="TQK97108.1"/>
    </source>
</evidence>
<keyword evidence="3" id="KW-1185">Reference proteome</keyword>
<feature type="chain" id="PRO_5022245931" description="Hemolysin type calcium-binding protein" evidence="1">
    <location>
        <begin position="32"/>
        <end position="180"/>
    </location>
</feature>
<dbReference type="Proteomes" id="UP000318103">
    <property type="component" value="Unassembled WGS sequence"/>
</dbReference>
<comment type="caution">
    <text evidence="2">The sequence shown here is derived from an EMBL/GenBank/DDBJ whole genome shotgun (WGS) entry which is preliminary data.</text>
</comment>
<gene>
    <name evidence="2" type="ORF">FB563_2064</name>
</gene>
<accession>A0A542UDG9</accession>
<evidence type="ECO:0008006" key="4">
    <source>
        <dbReference type="Google" id="ProtNLM"/>
    </source>
</evidence>
<evidence type="ECO:0000256" key="1">
    <source>
        <dbReference type="SAM" id="SignalP"/>
    </source>
</evidence>
<proteinExistence type="predicted"/>
<feature type="signal peptide" evidence="1">
    <location>
        <begin position="1"/>
        <end position="31"/>
    </location>
</feature>
<organism evidence="2 3">
    <name type="scientific">Streptomyces puniciscabiei</name>
    <dbReference type="NCBI Taxonomy" id="164348"/>
    <lineage>
        <taxon>Bacteria</taxon>
        <taxon>Bacillati</taxon>
        <taxon>Actinomycetota</taxon>
        <taxon>Actinomycetes</taxon>
        <taxon>Kitasatosporales</taxon>
        <taxon>Streptomycetaceae</taxon>
        <taxon>Streptomyces</taxon>
    </lineage>
</organism>